<sequence>MQIVQNTLVSRTRTPDCTCGTCECAPTCTCAAPVNQSGCGSSSCTCTSCACKPGECKC</sequence>
<dbReference type="EMBL" id="KF278559">
    <property type="protein sequence ID" value="AHA31879.1"/>
    <property type="molecule type" value="Genomic_DNA"/>
</dbReference>
<gene>
    <name evidence="1" type="primary">MT2</name>
</gene>
<proteinExistence type="predicted"/>
<evidence type="ECO:0000313" key="1">
    <source>
        <dbReference type="EMBL" id="AHA31879.1"/>
    </source>
</evidence>
<name>U6BG95_9AGAR</name>
<dbReference type="AlphaFoldDB" id="U6BG95"/>
<reference evidence="1" key="1">
    <citation type="journal article" date="2014" name="Fungal Genet. Biol.">
        <title>Intracellular sequestration of zinc, cadmium and silver in Hebeloma mesophaeum and characterization of its metallothionein genes.</title>
        <authorList>
            <person name="Sacky J."/>
            <person name="Leonhardt T."/>
            <person name="Borovicka J."/>
            <person name="Gryndler M."/>
            <person name="Briksi A."/>
            <person name="Kotrba P."/>
        </authorList>
    </citation>
    <scope>NUCLEOTIDE SEQUENCE</scope>
</reference>
<protein>
    <submittedName>
        <fullName evidence="1">Metallothionein</fullName>
    </submittedName>
</protein>
<accession>U6BG95</accession>
<organism evidence="1">
    <name type="scientific">Hebeloma mesophaeum</name>
    <dbReference type="NCBI Taxonomy" id="36063"/>
    <lineage>
        <taxon>Eukaryota</taxon>
        <taxon>Fungi</taxon>
        <taxon>Dikarya</taxon>
        <taxon>Basidiomycota</taxon>
        <taxon>Agaricomycotina</taxon>
        <taxon>Agaricomycetes</taxon>
        <taxon>Agaricomycetidae</taxon>
        <taxon>Agaricales</taxon>
        <taxon>Agaricineae</taxon>
        <taxon>Hymenogastraceae</taxon>
        <taxon>Hebeloma</taxon>
    </lineage>
</organism>